<organism evidence="2 3">
    <name type="scientific">Streptomyces minutiscleroticus</name>
    <dbReference type="NCBI Taxonomy" id="68238"/>
    <lineage>
        <taxon>Bacteria</taxon>
        <taxon>Bacillati</taxon>
        <taxon>Actinomycetota</taxon>
        <taxon>Actinomycetes</taxon>
        <taxon>Kitasatosporales</taxon>
        <taxon>Streptomycetaceae</taxon>
        <taxon>Streptomyces</taxon>
    </lineage>
</organism>
<sequence length="159" mass="17871">MALGQTQREQVERRIRAAVDRLLAGQIPEGGACDVKTLAREAGISRAALYRTWGHLKDEFEKRRAAAWAAGHQPDPREARIGRLRDLNQRLTSKLACTRTELALLKEQHRRLLSVLAAKDDELERLRRELSTFARTHAGPACDNEQGDDTGSVIPLSRR</sequence>
<dbReference type="EMBL" id="BMVU01000087">
    <property type="protein sequence ID" value="GGY12911.1"/>
    <property type="molecule type" value="Genomic_DNA"/>
</dbReference>
<comment type="caution">
    <text evidence="2">The sequence shown here is derived from an EMBL/GenBank/DDBJ whole genome shotgun (WGS) entry which is preliminary data.</text>
</comment>
<evidence type="ECO:0000313" key="2">
    <source>
        <dbReference type="EMBL" id="GGY12911.1"/>
    </source>
</evidence>
<reference evidence="2" key="1">
    <citation type="journal article" date="2014" name="Int. J. Syst. Evol. Microbiol.">
        <title>Complete genome sequence of Corynebacterium casei LMG S-19264T (=DSM 44701T), isolated from a smear-ripened cheese.</title>
        <authorList>
            <consortium name="US DOE Joint Genome Institute (JGI-PGF)"/>
            <person name="Walter F."/>
            <person name="Albersmeier A."/>
            <person name="Kalinowski J."/>
            <person name="Ruckert C."/>
        </authorList>
    </citation>
    <scope>NUCLEOTIDE SEQUENCE</scope>
    <source>
        <strain evidence="2">JCM 4790</strain>
    </source>
</reference>
<feature type="region of interest" description="Disordered" evidence="1">
    <location>
        <begin position="135"/>
        <end position="159"/>
    </location>
</feature>
<dbReference type="Proteomes" id="UP000619244">
    <property type="component" value="Unassembled WGS sequence"/>
</dbReference>
<dbReference type="AlphaFoldDB" id="A0A918P1C6"/>
<accession>A0A918P1C6</accession>
<evidence type="ECO:0000256" key="1">
    <source>
        <dbReference type="SAM" id="MobiDB-lite"/>
    </source>
</evidence>
<dbReference type="Gene3D" id="1.10.10.60">
    <property type="entry name" value="Homeodomain-like"/>
    <property type="match status" value="1"/>
</dbReference>
<keyword evidence="3" id="KW-1185">Reference proteome</keyword>
<dbReference type="RefSeq" id="WP_190194905.1">
    <property type="nucleotide sequence ID" value="NZ_BMVU01000087.1"/>
</dbReference>
<protein>
    <submittedName>
        <fullName evidence="2">Uncharacterized protein</fullName>
    </submittedName>
</protein>
<reference evidence="2" key="2">
    <citation type="submission" date="2020-09" db="EMBL/GenBank/DDBJ databases">
        <authorList>
            <person name="Sun Q."/>
            <person name="Ohkuma M."/>
        </authorList>
    </citation>
    <scope>NUCLEOTIDE SEQUENCE</scope>
    <source>
        <strain evidence="2">JCM 4790</strain>
    </source>
</reference>
<evidence type="ECO:0000313" key="3">
    <source>
        <dbReference type="Proteomes" id="UP000619244"/>
    </source>
</evidence>
<name>A0A918P1C6_9ACTN</name>
<proteinExistence type="predicted"/>
<gene>
    <name evidence="2" type="ORF">GCM10010358_76590</name>
</gene>